<proteinExistence type="predicted"/>
<comment type="caution">
    <text evidence="1">The sequence shown here is derived from an EMBL/GenBank/DDBJ whole genome shotgun (WGS) entry which is preliminary data.</text>
</comment>
<reference evidence="1 2" key="1">
    <citation type="journal article" date="2021" name="Commun. Biol.">
        <title>The genome of Shorea leprosula (Dipterocarpaceae) highlights the ecological relevance of drought in aseasonal tropical rainforests.</title>
        <authorList>
            <person name="Ng K.K.S."/>
            <person name="Kobayashi M.J."/>
            <person name="Fawcett J.A."/>
            <person name="Hatakeyama M."/>
            <person name="Paape T."/>
            <person name="Ng C.H."/>
            <person name="Ang C.C."/>
            <person name="Tnah L.H."/>
            <person name="Lee C.T."/>
            <person name="Nishiyama T."/>
            <person name="Sese J."/>
            <person name="O'Brien M.J."/>
            <person name="Copetti D."/>
            <person name="Mohd Noor M.I."/>
            <person name="Ong R.C."/>
            <person name="Putra M."/>
            <person name="Sireger I.Z."/>
            <person name="Indrioko S."/>
            <person name="Kosugi Y."/>
            <person name="Izuno A."/>
            <person name="Isagi Y."/>
            <person name="Lee S.L."/>
            <person name="Shimizu K.K."/>
        </authorList>
    </citation>
    <scope>NUCLEOTIDE SEQUENCE [LARGE SCALE GENOMIC DNA]</scope>
    <source>
        <strain evidence="1">214</strain>
    </source>
</reference>
<dbReference type="EMBL" id="BPVZ01000382">
    <property type="protein sequence ID" value="GKV50625.1"/>
    <property type="molecule type" value="Genomic_DNA"/>
</dbReference>
<sequence>MECSGPYGLAAVAGEEDDESDSSVLKISERGRGHVVGLVTKHLVWDISNVVVDLILPPSYRLTAHGGLT</sequence>
<protein>
    <submittedName>
        <fullName evidence="1">Uncharacterized protein</fullName>
    </submittedName>
</protein>
<keyword evidence="2" id="KW-1185">Reference proteome</keyword>
<organism evidence="1 2">
    <name type="scientific">Rubroshorea leprosula</name>
    <dbReference type="NCBI Taxonomy" id="152421"/>
    <lineage>
        <taxon>Eukaryota</taxon>
        <taxon>Viridiplantae</taxon>
        <taxon>Streptophyta</taxon>
        <taxon>Embryophyta</taxon>
        <taxon>Tracheophyta</taxon>
        <taxon>Spermatophyta</taxon>
        <taxon>Magnoliopsida</taxon>
        <taxon>eudicotyledons</taxon>
        <taxon>Gunneridae</taxon>
        <taxon>Pentapetalae</taxon>
        <taxon>rosids</taxon>
        <taxon>malvids</taxon>
        <taxon>Malvales</taxon>
        <taxon>Dipterocarpaceae</taxon>
        <taxon>Rubroshorea</taxon>
    </lineage>
</organism>
<dbReference type="AlphaFoldDB" id="A0AAV5MM44"/>
<accession>A0AAV5MM44</accession>
<dbReference type="Proteomes" id="UP001054252">
    <property type="component" value="Unassembled WGS sequence"/>
</dbReference>
<evidence type="ECO:0000313" key="1">
    <source>
        <dbReference type="EMBL" id="GKV50625.1"/>
    </source>
</evidence>
<gene>
    <name evidence="1" type="ORF">SLEP1_g57325</name>
</gene>
<evidence type="ECO:0000313" key="2">
    <source>
        <dbReference type="Proteomes" id="UP001054252"/>
    </source>
</evidence>
<name>A0AAV5MM44_9ROSI</name>